<dbReference type="InterPro" id="IPR008847">
    <property type="entry name" value="Suf"/>
</dbReference>
<dbReference type="Pfam" id="PF05843">
    <property type="entry name" value="Suf"/>
    <property type="match status" value="1"/>
</dbReference>
<dbReference type="GO" id="GO:0008380">
    <property type="term" value="P:RNA splicing"/>
    <property type="evidence" value="ECO:0007669"/>
    <property type="project" value="UniProtKB-KW"/>
</dbReference>
<feature type="compositionally biased region" description="Basic residues" evidence="10">
    <location>
        <begin position="70"/>
        <end position="88"/>
    </location>
</feature>
<dbReference type="CDD" id="cd12296">
    <property type="entry name" value="RRM1_Prp24"/>
    <property type="match status" value="1"/>
</dbReference>
<evidence type="ECO:0000256" key="5">
    <source>
        <dbReference type="ARBA" id="ARBA00023187"/>
    </source>
</evidence>
<protein>
    <recommendedName>
        <fullName evidence="8">U4/U6 snRNA-associated-splicing factor PRP24</fullName>
    </recommendedName>
</protein>
<keyword evidence="2" id="KW-0507">mRNA processing</keyword>
<proteinExistence type="predicted"/>
<dbReference type="FunFam" id="3.30.70.330:FF:000365">
    <property type="entry name" value="U4/U6 snRNA-associated-splicing factor PRP24"/>
    <property type="match status" value="1"/>
</dbReference>
<evidence type="ECO:0000256" key="2">
    <source>
        <dbReference type="ARBA" id="ARBA00022664"/>
    </source>
</evidence>
<feature type="region of interest" description="Disordered" evidence="10">
    <location>
        <begin position="1"/>
        <end position="344"/>
    </location>
</feature>
<dbReference type="SUPFAM" id="SSF54928">
    <property type="entry name" value="RNA-binding domain, RBD"/>
    <property type="match status" value="4"/>
</dbReference>
<dbReference type="PANTHER" id="PTHR23236:SF119">
    <property type="entry name" value="NUCLEAR RNA-BINDING PROTEIN SART-3"/>
    <property type="match status" value="1"/>
</dbReference>
<evidence type="ECO:0000256" key="6">
    <source>
        <dbReference type="ARBA" id="ARBA00023242"/>
    </source>
</evidence>
<feature type="domain" description="RRM" evidence="11">
    <location>
        <begin position="1290"/>
        <end position="1362"/>
    </location>
</feature>
<evidence type="ECO:0000259" key="11">
    <source>
        <dbReference type="PROSITE" id="PS50102"/>
    </source>
</evidence>
<organism evidence="12 13">
    <name type="scientific">Orbilia oligospora</name>
    <name type="common">Nematode-trapping fungus</name>
    <name type="synonym">Arthrobotrys oligospora</name>
    <dbReference type="NCBI Taxonomy" id="2813651"/>
    <lineage>
        <taxon>Eukaryota</taxon>
        <taxon>Fungi</taxon>
        <taxon>Dikarya</taxon>
        <taxon>Ascomycota</taxon>
        <taxon>Pezizomycotina</taxon>
        <taxon>Orbiliomycetes</taxon>
        <taxon>Orbiliales</taxon>
        <taxon>Orbiliaceae</taxon>
        <taxon>Orbilia</taxon>
    </lineage>
</organism>
<dbReference type="CDD" id="cd12299">
    <property type="entry name" value="RRM4_Prp24"/>
    <property type="match status" value="1"/>
</dbReference>
<dbReference type="PANTHER" id="PTHR23236">
    <property type="entry name" value="EUKARYOTIC TRANSLATION INITIATION FACTOR 4B/4H"/>
    <property type="match status" value="1"/>
</dbReference>
<reference evidence="12 13" key="1">
    <citation type="submission" date="2019-06" db="EMBL/GenBank/DDBJ databases">
        <authorList>
            <person name="Palmer J.M."/>
        </authorList>
    </citation>
    <scope>NUCLEOTIDE SEQUENCE [LARGE SCALE GENOMIC DNA]</scope>
    <source>
        <strain evidence="12 13">TWF703</strain>
    </source>
</reference>
<feature type="compositionally biased region" description="Basic and acidic residues" evidence="10">
    <location>
        <begin position="983"/>
        <end position="993"/>
    </location>
</feature>
<dbReference type="PROSITE" id="PS50102">
    <property type="entry name" value="RRM"/>
    <property type="match status" value="4"/>
</dbReference>
<keyword evidence="6" id="KW-0539">Nucleus</keyword>
<feature type="compositionally biased region" description="Basic and acidic residues" evidence="10">
    <location>
        <begin position="1422"/>
        <end position="1441"/>
    </location>
</feature>
<evidence type="ECO:0000256" key="8">
    <source>
        <dbReference type="ARBA" id="ARBA00093627"/>
    </source>
</evidence>
<evidence type="ECO:0000313" key="13">
    <source>
        <dbReference type="Proteomes" id="UP000480548"/>
    </source>
</evidence>
<comment type="caution">
    <text evidence="12">The sequence shown here is derived from an EMBL/GenBank/DDBJ whole genome shotgun (WGS) entry which is preliminary data.</text>
</comment>
<dbReference type="Gene3D" id="3.30.70.330">
    <property type="match status" value="4"/>
</dbReference>
<feature type="domain" description="RRM" evidence="11">
    <location>
        <begin position="1162"/>
        <end position="1238"/>
    </location>
</feature>
<feature type="domain" description="RRM" evidence="11">
    <location>
        <begin position="997"/>
        <end position="1071"/>
    </location>
</feature>
<feature type="compositionally biased region" description="Low complexity" evidence="10">
    <location>
        <begin position="142"/>
        <end position="174"/>
    </location>
</feature>
<evidence type="ECO:0000256" key="1">
    <source>
        <dbReference type="ARBA" id="ARBA00004123"/>
    </source>
</evidence>
<feature type="compositionally biased region" description="Pro residues" evidence="10">
    <location>
        <begin position="263"/>
        <end position="273"/>
    </location>
</feature>
<dbReference type="GO" id="GO:0005688">
    <property type="term" value="C:U6 snRNP"/>
    <property type="evidence" value="ECO:0007669"/>
    <property type="project" value="UniProtKB-ARBA"/>
</dbReference>
<accession>A0A7C8JG74</accession>
<dbReference type="InterPro" id="IPR035979">
    <property type="entry name" value="RBD_domain_sf"/>
</dbReference>
<feature type="compositionally biased region" description="Basic and acidic residues" evidence="10">
    <location>
        <begin position="948"/>
        <end position="957"/>
    </location>
</feature>
<comment type="function">
    <text evidence="7">Functions as a recycling factor of the spliceosome, a machinery that forms on each precursor-messenger RNA (pre-mRNA) and catalyzes the removal of introns. Chaperones the re-annealing of U4 and U6 snRNAs (small nuclear RNAs) released from previous rounds of splicing, an initial step in reforming the U4/U6-U5 tri-snRNP (small nuclear ribonucleoprotein) that can reassemble into another spliceosome complex; this step involves binding U6 and facilitating the unwinding of the U6 internal stem loop, followed by base-pairing of U6 to U4.</text>
</comment>
<sequence length="1458" mass="164086">MDISALLSPTTTPTPGTASPTNSSPVPGPSTSTGTGAGPSLVSHQNYGHPSITRRESQPSPSPSSSSYHHPYHHSHHNSHHHNSHHQQHQQQQQQQQQHYYQQHQHQHQQQQEQPYHHIPAPQSHTSPIPAPLYSHSHTPHQESQTQHQHQHSYQALQQQQQQQQHQQHQQQLHRPSLSEIRSHSSSALLHSRKPQSQQQYYTSHPDVRRESLPTVTEKVVSPPAPARHHSLGYIDNPTFAPSPLATAQISISTPPAAAVSSPHPPPPPPPPQATQGRIPSFSSDRGPISRTGSTASMVTMDEERARADQGSSSRRVSRTKSSASVEMAVPEPTPSPKDASPELFFDDEDEDMEMDEDDEATQPLGEAEVERLADLIEKLDRAHLREETEIVDAPPSYNDSVECIALLRRGFVASKFSENYDFKERLNEERVRMLSIYPLTEEMWVDWLHDEAIHADDILGKVGVMELWAKSVAHEAGSVTLWKGYVKFILRTWREAQRRADTDGVDDEGWAETFNFELVNLVLSKAVGDTMYNVPRSHEIWNKYCELQILQLKAIPPGSQSKIEKIQRLYLDRLQIPHQDIDSTFSAYSSFVSTYLPSSDYESIMQAGNKVYQKAKEALEKRQRFEYRLRNSYGQDEEGQAWSEYLEWESSQNNPDLGKALYQRCVLRYPTDSAAWEEYICFMLEKKGSDPDVLPLLELATAHCQWSGVLWSHRILAFDVRQQPLESIERIKHQATTSRLMEDKEENFKVNLAWCGVLKRRGVVKGIDDTDFDSAQLGLRSAVSEFGPKGVDKDYRIARLLVAFLTEINDLPEAEKVWKDLETDKDMGRSGEYEFWLRYYGWAFRNLGNSGAVAVLKRAVTYWETLDWPEKIIDVYQNQIEEHGEGAAIEGAMMEIRRLRKRVARRRQQEALEAEQVAQAQAAAIPAGFDVKGKRRRSTNVEEDDELPHKKARASEDIDVGSIPPVSEETEAAEADQNGESSAEKEKKNTRDREKLTVFAKNLPPDVDELTVRKFFKDCGTINAFTMIEADDNSATASIEFQNAADVLAAQTRDKKRLNGREITVQLGFNTTVYVTNFPPTADENWIRELFKECGPILEVRFPSLKYNNHRRFCYVQFDASEDAEKATEMNGKDVEGFKLVSKLSDPNVKQERSGAVYEGREVFVRNIDYAATEDDIRELFSKYGTVKSIRLISKGRGVHSGYGFLDFETAESANASLELHEQKFKSRKLLVVISEPQGGAPANKKSSGKTQAKFPNGATGSPEVAGSPMSTTASELPEAPDSDAIRQKTLYVLNVADTVNDSKIRAVFEKYGSLHKVQMQLNHQAAIVEFDEVKDAGKAMLALDGHEIDGRAISFGSRQAMLKTGAEQKAKPGLNPFAKKKEDKKSTTAATSLAPVRVHRPGVAVRGGKTRMGLGFRSSARKDEDEEKKEGDTKPKTNADFRQMLLKGKADDEDRE</sequence>
<dbReference type="Pfam" id="PF16842">
    <property type="entry name" value="RRM_occluded"/>
    <property type="match status" value="1"/>
</dbReference>
<dbReference type="EMBL" id="WIQZ01000132">
    <property type="protein sequence ID" value="KAF3121574.1"/>
    <property type="molecule type" value="Genomic_DNA"/>
</dbReference>
<dbReference type="InterPro" id="IPR012677">
    <property type="entry name" value="Nucleotide-bd_a/b_plait_sf"/>
</dbReference>
<feature type="compositionally biased region" description="Polar residues" evidence="10">
    <location>
        <begin position="275"/>
        <end position="284"/>
    </location>
</feature>
<dbReference type="InterPro" id="IPR000504">
    <property type="entry name" value="RRM_dom"/>
</dbReference>
<feature type="domain" description="RRM" evidence="11">
    <location>
        <begin position="1072"/>
        <end position="1148"/>
    </location>
</feature>
<keyword evidence="3" id="KW-0677">Repeat</keyword>
<feature type="compositionally biased region" description="Low complexity" evidence="10">
    <location>
        <begin position="1"/>
        <end position="40"/>
    </location>
</feature>
<keyword evidence="4 9" id="KW-0694">RNA-binding</keyword>
<gene>
    <name evidence="12" type="primary">PRP24</name>
    <name evidence="12" type="ORF">TWF703_001889</name>
</gene>
<evidence type="ECO:0000256" key="9">
    <source>
        <dbReference type="PROSITE-ProRule" id="PRU00176"/>
    </source>
</evidence>
<feature type="region of interest" description="Disordered" evidence="10">
    <location>
        <begin position="930"/>
        <end position="993"/>
    </location>
</feature>
<feature type="region of interest" description="Disordered" evidence="10">
    <location>
        <begin position="1240"/>
        <end position="1281"/>
    </location>
</feature>
<dbReference type="SUPFAM" id="SSF48452">
    <property type="entry name" value="TPR-like"/>
    <property type="match status" value="1"/>
</dbReference>
<keyword evidence="5" id="KW-0508">mRNA splicing</keyword>
<dbReference type="Pfam" id="PF00076">
    <property type="entry name" value="RRM_1"/>
    <property type="match status" value="3"/>
</dbReference>
<evidence type="ECO:0000256" key="4">
    <source>
        <dbReference type="ARBA" id="ARBA00022884"/>
    </source>
</evidence>
<evidence type="ECO:0000313" key="12">
    <source>
        <dbReference type="EMBL" id="KAF3121574.1"/>
    </source>
</evidence>
<evidence type="ECO:0000256" key="7">
    <source>
        <dbReference type="ARBA" id="ARBA00093374"/>
    </source>
</evidence>
<evidence type="ECO:0000256" key="10">
    <source>
        <dbReference type="SAM" id="MobiDB-lite"/>
    </source>
</evidence>
<dbReference type="GO" id="GO:0006397">
    <property type="term" value="P:mRNA processing"/>
    <property type="evidence" value="ECO:0007669"/>
    <property type="project" value="UniProtKB-KW"/>
</dbReference>
<feature type="compositionally biased region" description="Low complexity" evidence="10">
    <location>
        <begin position="251"/>
        <end position="262"/>
    </location>
</feature>
<dbReference type="SMART" id="SM00360">
    <property type="entry name" value="RRM"/>
    <property type="match status" value="4"/>
</dbReference>
<dbReference type="Gene3D" id="1.25.40.10">
    <property type="entry name" value="Tetratricopeptide repeat domain"/>
    <property type="match status" value="1"/>
</dbReference>
<dbReference type="InterPro" id="IPR031766">
    <property type="entry name" value="RRM_occluded"/>
</dbReference>
<feature type="compositionally biased region" description="Low complexity" evidence="10">
    <location>
        <begin position="312"/>
        <end position="325"/>
    </location>
</feature>
<feature type="compositionally biased region" description="Low complexity" evidence="10">
    <location>
        <begin position="89"/>
        <end position="118"/>
    </location>
</feature>
<dbReference type="GO" id="GO:0003723">
    <property type="term" value="F:RNA binding"/>
    <property type="evidence" value="ECO:0007669"/>
    <property type="project" value="UniProtKB-UniRule"/>
</dbReference>
<feature type="region of interest" description="Disordered" evidence="10">
    <location>
        <begin position="1371"/>
        <end position="1393"/>
    </location>
</feature>
<dbReference type="CDD" id="cd00590">
    <property type="entry name" value="RRM_SF"/>
    <property type="match status" value="1"/>
</dbReference>
<evidence type="ECO:0000256" key="3">
    <source>
        <dbReference type="ARBA" id="ARBA00022737"/>
    </source>
</evidence>
<comment type="subcellular location">
    <subcellularLocation>
        <location evidence="1">Nucleus</location>
    </subcellularLocation>
</comment>
<dbReference type="InterPro" id="IPR011990">
    <property type="entry name" value="TPR-like_helical_dom_sf"/>
</dbReference>
<dbReference type="InterPro" id="IPR034397">
    <property type="entry name" value="Prp24_RRM1"/>
</dbReference>
<name>A0A7C8JG74_ORBOL</name>
<dbReference type="Proteomes" id="UP000480548">
    <property type="component" value="Unassembled WGS sequence"/>
</dbReference>
<feature type="region of interest" description="Disordered" evidence="10">
    <location>
        <begin position="1408"/>
        <end position="1458"/>
    </location>
</feature>